<gene>
    <name evidence="5" type="ORF">PsYK624_057610</name>
</gene>
<name>A0A9P3G904_9APHY</name>
<sequence length="492" mass="56174">MLARLARAFMPCDLHYELLPTSERPKPRALLPHVRWRMRRRCTATTFVSFVLAAAFIALVKWVRLNPWIWRTELLAPIVGPHPLPPLYPAFRQAELALPQHRVDPFANGQKYLWIAGHTWRSGWGNFMQDMIMNAHITHRSGRAYVFDDYTWDRDGPAYSKFDEKRWIPSRIPISALISGPIAGGAFANGDMTPRAVARTHFRKICPNPTLIDGEVVRRLHGSGANAMKIEETWLEYLAQIDDPCVEIPEDSGNIFHGFMFGNKDEMLPIWPSLSDSPILQLFGWSTLAYSAFERNRHLFSPPPLLPGHDWCPHCVNALVPLDGLLALHLRRGDFLGHCENLCHWGANFAAFNRFPEFPDPWDMPSGEPEERMPTYLRRCLPSIEQIVLKVTEVRASVAGRSLRNVYVMTNGDRAWLAELKDALHDAHGWDHIATSRDLVLTNEEKYVSQAMDMMVGERAQVFVGNGFSSLTSNIAMLRMARKMDPETTRMW</sequence>
<keyword evidence="2" id="KW-0294">Fucose metabolism</keyword>
<dbReference type="GO" id="GO:0016740">
    <property type="term" value="F:transferase activity"/>
    <property type="evidence" value="ECO:0007669"/>
    <property type="project" value="UniProtKB-KW"/>
</dbReference>
<keyword evidence="3" id="KW-0119">Carbohydrate metabolism</keyword>
<evidence type="ECO:0000313" key="5">
    <source>
        <dbReference type="EMBL" id="GJE89655.1"/>
    </source>
</evidence>
<keyword evidence="4" id="KW-0472">Membrane</keyword>
<evidence type="ECO:0000256" key="4">
    <source>
        <dbReference type="SAM" id="Phobius"/>
    </source>
</evidence>
<dbReference type="InterPro" id="IPR019378">
    <property type="entry name" value="GDP-Fuc_O-FucTrfase"/>
</dbReference>
<dbReference type="OrthoDB" id="2559662at2759"/>
<keyword evidence="4" id="KW-0812">Transmembrane</keyword>
<evidence type="ECO:0000256" key="1">
    <source>
        <dbReference type="ARBA" id="ARBA00022679"/>
    </source>
</evidence>
<dbReference type="Gene3D" id="3.40.50.11350">
    <property type="match status" value="1"/>
</dbReference>
<evidence type="ECO:0000256" key="2">
    <source>
        <dbReference type="ARBA" id="ARBA00023253"/>
    </source>
</evidence>
<keyword evidence="4" id="KW-1133">Transmembrane helix</keyword>
<dbReference type="Proteomes" id="UP000703269">
    <property type="component" value="Unassembled WGS sequence"/>
</dbReference>
<dbReference type="Pfam" id="PF10250">
    <property type="entry name" value="O-FucT"/>
    <property type="match status" value="1"/>
</dbReference>
<keyword evidence="1" id="KW-0808">Transferase</keyword>
<accession>A0A9P3G904</accession>
<organism evidence="5 6">
    <name type="scientific">Phanerochaete sordida</name>
    <dbReference type="NCBI Taxonomy" id="48140"/>
    <lineage>
        <taxon>Eukaryota</taxon>
        <taxon>Fungi</taxon>
        <taxon>Dikarya</taxon>
        <taxon>Basidiomycota</taxon>
        <taxon>Agaricomycotina</taxon>
        <taxon>Agaricomycetes</taxon>
        <taxon>Polyporales</taxon>
        <taxon>Phanerochaetaceae</taxon>
        <taxon>Phanerochaete</taxon>
    </lineage>
</organism>
<evidence type="ECO:0000313" key="6">
    <source>
        <dbReference type="Proteomes" id="UP000703269"/>
    </source>
</evidence>
<proteinExistence type="predicted"/>
<feature type="transmembrane region" description="Helical" evidence="4">
    <location>
        <begin position="42"/>
        <end position="63"/>
    </location>
</feature>
<dbReference type="GO" id="GO:0006004">
    <property type="term" value="P:fucose metabolic process"/>
    <property type="evidence" value="ECO:0007669"/>
    <property type="project" value="UniProtKB-KW"/>
</dbReference>
<evidence type="ECO:0000256" key="3">
    <source>
        <dbReference type="ARBA" id="ARBA00023277"/>
    </source>
</evidence>
<dbReference type="EMBL" id="BPQB01000013">
    <property type="protein sequence ID" value="GJE89655.1"/>
    <property type="molecule type" value="Genomic_DNA"/>
</dbReference>
<keyword evidence="6" id="KW-1185">Reference proteome</keyword>
<reference evidence="5 6" key="1">
    <citation type="submission" date="2021-08" db="EMBL/GenBank/DDBJ databases">
        <title>Draft Genome Sequence of Phanerochaete sordida strain YK-624.</title>
        <authorList>
            <person name="Mori T."/>
            <person name="Dohra H."/>
            <person name="Suzuki T."/>
            <person name="Kawagishi H."/>
            <person name="Hirai H."/>
        </authorList>
    </citation>
    <scope>NUCLEOTIDE SEQUENCE [LARGE SCALE GENOMIC DNA]</scope>
    <source>
        <strain evidence="5 6">YK-624</strain>
    </source>
</reference>
<dbReference type="AlphaFoldDB" id="A0A9P3G904"/>
<comment type="caution">
    <text evidence="5">The sequence shown here is derived from an EMBL/GenBank/DDBJ whole genome shotgun (WGS) entry which is preliminary data.</text>
</comment>
<dbReference type="CDD" id="cd11296">
    <property type="entry name" value="O-FucT_like"/>
    <property type="match status" value="1"/>
</dbReference>
<protein>
    <submittedName>
        <fullName evidence="5">O-fucosyltransferase family protein</fullName>
    </submittedName>
</protein>